<keyword evidence="2" id="KW-1185">Reference proteome</keyword>
<sequence length="257" mass="27996">MSLPAKQNGDSANAEIAARGRASEYIRMDRHVFGSLPRGDYSLTASNANIKMSTCISEAMISKEKLISSGDFGFVVVNDRIMLARVTNIYSENGGKTSTHSWVASADSIGSLSYISCQVYECGAFNHHALKNLQFLLALIPMTWMLTVDVMSAPGLEKLKCRITSKALEITSISFTLIDTLGCTVGNCLTESGFISSATRLAPWPHNPLPTITTWKVVEKTITVCLIYNFVFIFAPVSMLRGRKGNAAHAAWARDST</sequence>
<dbReference type="Proteomes" id="UP000297245">
    <property type="component" value="Unassembled WGS sequence"/>
</dbReference>
<accession>A0A4S8KLK6</accession>
<dbReference type="AlphaFoldDB" id="A0A4S8KLK6"/>
<protein>
    <submittedName>
        <fullName evidence="1">Uncharacterized protein</fullName>
    </submittedName>
</protein>
<dbReference type="OrthoDB" id="3132519at2759"/>
<organism evidence="1 2">
    <name type="scientific">Dendrothele bispora (strain CBS 962.96)</name>
    <dbReference type="NCBI Taxonomy" id="1314807"/>
    <lineage>
        <taxon>Eukaryota</taxon>
        <taxon>Fungi</taxon>
        <taxon>Dikarya</taxon>
        <taxon>Basidiomycota</taxon>
        <taxon>Agaricomycotina</taxon>
        <taxon>Agaricomycetes</taxon>
        <taxon>Agaricomycetidae</taxon>
        <taxon>Agaricales</taxon>
        <taxon>Agaricales incertae sedis</taxon>
        <taxon>Dendrothele</taxon>
    </lineage>
</organism>
<proteinExistence type="predicted"/>
<gene>
    <name evidence="1" type="ORF">K435DRAFT_846623</name>
</gene>
<evidence type="ECO:0000313" key="2">
    <source>
        <dbReference type="Proteomes" id="UP000297245"/>
    </source>
</evidence>
<evidence type="ECO:0000313" key="1">
    <source>
        <dbReference type="EMBL" id="THU76363.1"/>
    </source>
</evidence>
<dbReference type="EMBL" id="ML180958">
    <property type="protein sequence ID" value="THU76363.1"/>
    <property type="molecule type" value="Genomic_DNA"/>
</dbReference>
<reference evidence="1 2" key="1">
    <citation type="journal article" date="2019" name="Nat. Ecol. Evol.">
        <title>Megaphylogeny resolves global patterns of mushroom evolution.</title>
        <authorList>
            <person name="Varga T."/>
            <person name="Krizsan K."/>
            <person name="Foldi C."/>
            <person name="Dima B."/>
            <person name="Sanchez-Garcia M."/>
            <person name="Sanchez-Ramirez S."/>
            <person name="Szollosi G.J."/>
            <person name="Szarkandi J.G."/>
            <person name="Papp V."/>
            <person name="Albert L."/>
            <person name="Andreopoulos W."/>
            <person name="Angelini C."/>
            <person name="Antonin V."/>
            <person name="Barry K.W."/>
            <person name="Bougher N.L."/>
            <person name="Buchanan P."/>
            <person name="Buyck B."/>
            <person name="Bense V."/>
            <person name="Catcheside P."/>
            <person name="Chovatia M."/>
            <person name="Cooper J."/>
            <person name="Damon W."/>
            <person name="Desjardin D."/>
            <person name="Finy P."/>
            <person name="Geml J."/>
            <person name="Haridas S."/>
            <person name="Hughes K."/>
            <person name="Justo A."/>
            <person name="Karasinski D."/>
            <person name="Kautmanova I."/>
            <person name="Kiss B."/>
            <person name="Kocsube S."/>
            <person name="Kotiranta H."/>
            <person name="LaButti K.M."/>
            <person name="Lechner B.E."/>
            <person name="Liimatainen K."/>
            <person name="Lipzen A."/>
            <person name="Lukacs Z."/>
            <person name="Mihaltcheva S."/>
            <person name="Morgado L.N."/>
            <person name="Niskanen T."/>
            <person name="Noordeloos M.E."/>
            <person name="Ohm R.A."/>
            <person name="Ortiz-Santana B."/>
            <person name="Ovrebo C."/>
            <person name="Racz N."/>
            <person name="Riley R."/>
            <person name="Savchenko A."/>
            <person name="Shiryaev A."/>
            <person name="Soop K."/>
            <person name="Spirin V."/>
            <person name="Szebenyi C."/>
            <person name="Tomsovsky M."/>
            <person name="Tulloss R.E."/>
            <person name="Uehling J."/>
            <person name="Grigoriev I.V."/>
            <person name="Vagvolgyi C."/>
            <person name="Papp T."/>
            <person name="Martin F.M."/>
            <person name="Miettinen O."/>
            <person name="Hibbett D.S."/>
            <person name="Nagy L.G."/>
        </authorList>
    </citation>
    <scope>NUCLEOTIDE SEQUENCE [LARGE SCALE GENOMIC DNA]</scope>
    <source>
        <strain evidence="1 2">CBS 962.96</strain>
    </source>
</reference>
<name>A0A4S8KLK6_DENBC</name>